<dbReference type="EMBL" id="JABANM010018953">
    <property type="protein sequence ID" value="KAF4725267.1"/>
    <property type="molecule type" value="Genomic_DNA"/>
</dbReference>
<accession>A0A7J6RX56</accession>
<evidence type="ECO:0000313" key="2">
    <source>
        <dbReference type="Proteomes" id="UP000574390"/>
    </source>
</evidence>
<organism evidence="1 2">
    <name type="scientific">Perkinsus olseni</name>
    <name type="common">Perkinsus atlanticus</name>
    <dbReference type="NCBI Taxonomy" id="32597"/>
    <lineage>
        <taxon>Eukaryota</taxon>
        <taxon>Sar</taxon>
        <taxon>Alveolata</taxon>
        <taxon>Perkinsozoa</taxon>
        <taxon>Perkinsea</taxon>
        <taxon>Perkinsida</taxon>
        <taxon>Perkinsidae</taxon>
        <taxon>Perkinsus</taxon>
    </lineage>
</organism>
<evidence type="ECO:0000313" key="1">
    <source>
        <dbReference type="EMBL" id="KAF4725267.1"/>
    </source>
</evidence>
<feature type="non-terminal residue" evidence="1">
    <location>
        <position position="191"/>
    </location>
</feature>
<dbReference type="AlphaFoldDB" id="A0A7J6RX56"/>
<sequence>RGVRVFMEQLKGHGTMRKREAGVVSIMKEISATKVMVVDYSLPPPEVARYMTTHTTTTTKSSVHVNVFNVALFENDAGANTKITLAGLVPVGGKTEKFGLKLMAEREVKAQQQFMTFIYNYFSDTSEGRSWVTKTRTRILGEVWKPVLSSGNLSELQLQFLRANSDAFNMLLNEEDHINNNNNNTTSSRNL</sequence>
<feature type="non-terminal residue" evidence="1">
    <location>
        <position position="1"/>
    </location>
</feature>
<reference evidence="1 2" key="1">
    <citation type="submission" date="2020-04" db="EMBL/GenBank/DDBJ databases">
        <title>Perkinsus olseni comparative genomics.</title>
        <authorList>
            <person name="Bogema D.R."/>
        </authorList>
    </citation>
    <scope>NUCLEOTIDE SEQUENCE [LARGE SCALE GENOMIC DNA]</scope>
    <source>
        <strain evidence="1">ATCC PRA-205</strain>
    </source>
</reference>
<comment type="caution">
    <text evidence="1">The sequence shown here is derived from an EMBL/GenBank/DDBJ whole genome shotgun (WGS) entry which is preliminary data.</text>
</comment>
<protein>
    <submittedName>
        <fullName evidence="1">Uncharacterized protein</fullName>
    </submittedName>
</protein>
<dbReference type="Proteomes" id="UP000574390">
    <property type="component" value="Unassembled WGS sequence"/>
</dbReference>
<proteinExistence type="predicted"/>
<gene>
    <name evidence="1" type="ORF">FOZ62_014364</name>
</gene>
<name>A0A7J6RX56_PEROL</name>